<accession>A0AAD7V7Y7</accession>
<gene>
    <name evidence="2" type="ORF">O0I10_004960</name>
</gene>
<dbReference type="Proteomes" id="UP001234581">
    <property type="component" value="Unassembled WGS sequence"/>
</dbReference>
<name>A0AAD7V7Y7_9FUNG</name>
<feature type="compositionally biased region" description="Low complexity" evidence="1">
    <location>
        <begin position="223"/>
        <end position="234"/>
    </location>
</feature>
<feature type="compositionally biased region" description="Polar residues" evidence="1">
    <location>
        <begin position="385"/>
        <end position="395"/>
    </location>
</feature>
<dbReference type="RefSeq" id="XP_058344159.1">
    <property type="nucleotide sequence ID" value="XM_058485009.1"/>
</dbReference>
<comment type="caution">
    <text evidence="2">The sequence shown here is derived from an EMBL/GenBank/DDBJ whole genome shotgun (WGS) entry which is preliminary data.</text>
</comment>
<feature type="compositionally biased region" description="Polar residues" evidence="1">
    <location>
        <begin position="259"/>
        <end position="268"/>
    </location>
</feature>
<dbReference type="AlphaFoldDB" id="A0AAD7V7Y7"/>
<sequence>MTQSPKLRSFFRFNRHQHQQTPTNKSTASAVSPSTMNGLGSPTQDHVEENQDNVQGWLMNVPGYRQQPHATTLNNNSSILVDADNNSIPVERQPLKPGRPASIASVSSTDSINLDELIKNNYTEKVDDETDLPNLAGLDLDDSTDDFWKMDDTLANFVPKKQAEQKTSTSNDLLSGSFDELAGMSTNDDELMNWSPEDDHLETLSNASYTSSKTVQGRLRTPSALSSSQYSASSPEQKLGRQRSSSLSSENSLTSQSTVTTGGVNNQYARYGMTPVLHPSESTTSNSSRSHSRLSNYSAGSSQASSNTSALPRPRASSRNGGSTTPSYNTGRRMSDKSSSGEPLRSSSRIGTRGMLGGGGGGSGGNGGSSTSRLAKRATHVPLPSSRSVSKPQVVTSSRSTGLSSSRLSHNNSATHGNGPSRPGSRIGGLRSSHIPAPPTPSRNTTASSDSRASGARSPTLGPARTTTGGYRPHSPFSSSGNSTTNGSTSRIGITRATRSPTPTNGGGARTSIFGMDSSRRSTTGQKESDASRIARPPSAAGGSRKTTGLRPPGAFSKLAGRR</sequence>
<evidence type="ECO:0000313" key="2">
    <source>
        <dbReference type="EMBL" id="KAJ8659246.1"/>
    </source>
</evidence>
<feature type="compositionally biased region" description="Low complexity" evidence="1">
    <location>
        <begin position="242"/>
        <end position="258"/>
    </location>
</feature>
<protein>
    <submittedName>
        <fullName evidence="2">Uncharacterized protein</fullName>
    </submittedName>
</protein>
<feature type="compositionally biased region" description="Low complexity" evidence="1">
    <location>
        <begin position="478"/>
        <end position="490"/>
    </location>
</feature>
<dbReference type="EMBL" id="JARTCD010000019">
    <property type="protein sequence ID" value="KAJ8659246.1"/>
    <property type="molecule type" value="Genomic_DNA"/>
</dbReference>
<proteinExistence type="predicted"/>
<keyword evidence="3" id="KW-1185">Reference proteome</keyword>
<feature type="compositionally biased region" description="Polar residues" evidence="1">
    <location>
        <begin position="19"/>
        <end position="42"/>
    </location>
</feature>
<feature type="compositionally biased region" description="Low complexity" evidence="1">
    <location>
        <begin position="396"/>
        <end position="409"/>
    </location>
</feature>
<feature type="region of interest" description="Disordered" evidence="1">
    <location>
        <begin position="1"/>
        <end position="42"/>
    </location>
</feature>
<feature type="region of interest" description="Disordered" evidence="1">
    <location>
        <begin position="161"/>
        <end position="563"/>
    </location>
</feature>
<evidence type="ECO:0000256" key="1">
    <source>
        <dbReference type="SAM" id="MobiDB-lite"/>
    </source>
</evidence>
<reference evidence="2 3" key="1">
    <citation type="submission" date="2023-03" db="EMBL/GenBank/DDBJ databases">
        <title>Genome sequence of Lichtheimia ornata CBS 291.66.</title>
        <authorList>
            <person name="Mohabir J.T."/>
            <person name="Shea T.P."/>
            <person name="Kurbessoian T."/>
            <person name="Berby B."/>
            <person name="Fontaine J."/>
            <person name="Livny J."/>
            <person name="Gnirke A."/>
            <person name="Stajich J.E."/>
            <person name="Cuomo C.A."/>
        </authorList>
    </citation>
    <scope>NUCLEOTIDE SEQUENCE [LARGE SCALE GENOMIC DNA]</scope>
    <source>
        <strain evidence="2">CBS 291.66</strain>
    </source>
</reference>
<dbReference type="GeneID" id="83212373"/>
<feature type="compositionally biased region" description="Low complexity" evidence="1">
    <location>
        <begin position="447"/>
        <end position="458"/>
    </location>
</feature>
<evidence type="ECO:0000313" key="3">
    <source>
        <dbReference type="Proteomes" id="UP001234581"/>
    </source>
</evidence>
<feature type="compositionally biased region" description="Polar residues" evidence="1">
    <location>
        <begin position="317"/>
        <end position="332"/>
    </location>
</feature>
<feature type="compositionally biased region" description="Polar residues" evidence="1">
    <location>
        <begin position="203"/>
        <end position="215"/>
    </location>
</feature>
<feature type="compositionally biased region" description="Gly residues" evidence="1">
    <location>
        <begin position="354"/>
        <end position="368"/>
    </location>
</feature>
<organism evidence="2 3">
    <name type="scientific">Lichtheimia ornata</name>
    <dbReference type="NCBI Taxonomy" id="688661"/>
    <lineage>
        <taxon>Eukaryota</taxon>
        <taxon>Fungi</taxon>
        <taxon>Fungi incertae sedis</taxon>
        <taxon>Mucoromycota</taxon>
        <taxon>Mucoromycotina</taxon>
        <taxon>Mucoromycetes</taxon>
        <taxon>Mucorales</taxon>
        <taxon>Lichtheimiaceae</taxon>
        <taxon>Lichtheimia</taxon>
    </lineage>
</organism>
<feature type="compositionally biased region" description="Low complexity" evidence="1">
    <location>
        <begin position="277"/>
        <end position="310"/>
    </location>
</feature>
<feature type="compositionally biased region" description="Low complexity" evidence="1">
    <location>
        <begin position="338"/>
        <end position="353"/>
    </location>
</feature>
<feature type="compositionally biased region" description="Polar residues" evidence="1">
    <location>
        <begin position="165"/>
        <end position="174"/>
    </location>
</feature>